<feature type="domain" description="AB hydrolase-1" evidence="1">
    <location>
        <begin position="60"/>
        <end position="300"/>
    </location>
</feature>
<dbReference type="Pfam" id="PF00561">
    <property type="entry name" value="Abhydrolase_1"/>
    <property type="match status" value="1"/>
</dbReference>
<name>D6TV27_KTERA</name>
<comment type="caution">
    <text evidence="2">The sequence shown here is derived from an EMBL/GenBank/DDBJ whole genome shotgun (WGS) entry which is preliminary data.</text>
</comment>
<dbReference type="InterPro" id="IPR000073">
    <property type="entry name" value="AB_hydrolase_1"/>
</dbReference>
<reference evidence="2 3" key="1">
    <citation type="journal article" date="2011" name="Stand. Genomic Sci.">
        <title>Non-contiguous finished genome sequence and contextual data of the filamentous soil bacterium Ktedonobacter racemifer type strain (SOSP1-21).</title>
        <authorList>
            <person name="Chang Y.J."/>
            <person name="Land M."/>
            <person name="Hauser L."/>
            <person name="Chertkov O."/>
            <person name="Del Rio T.G."/>
            <person name="Nolan M."/>
            <person name="Copeland A."/>
            <person name="Tice H."/>
            <person name="Cheng J.F."/>
            <person name="Lucas S."/>
            <person name="Han C."/>
            <person name="Goodwin L."/>
            <person name="Pitluck S."/>
            <person name="Ivanova N."/>
            <person name="Ovchinikova G."/>
            <person name="Pati A."/>
            <person name="Chen A."/>
            <person name="Palaniappan K."/>
            <person name="Mavromatis K."/>
            <person name="Liolios K."/>
            <person name="Brettin T."/>
            <person name="Fiebig A."/>
            <person name="Rohde M."/>
            <person name="Abt B."/>
            <person name="Goker M."/>
            <person name="Detter J.C."/>
            <person name="Woyke T."/>
            <person name="Bristow J."/>
            <person name="Eisen J.A."/>
            <person name="Markowitz V."/>
            <person name="Hugenholtz P."/>
            <person name="Kyrpides N.C."/>
            <person name="Klenk H.P."/>
            <person name="Lapidus A."/>
        </authorList>
    </citation>
    <scope>NUCLEOTIDE SEQUENCE [LARGE SCALE GENOMIC DNA]</scope>
    <source>
        <strain evidence="3">DSM 44963</strain>
    </source>
</reference>
<dbReference type="EMBL" id="ADVG01000003">
    <property type="protein sequence ID" value="EFH84127.1"/>
    <property type="molecule type" value="Genomic_DNA"/>
</dbReference>
<dbReference type="PANTHER" id="PTHR43433:SF5">
    <property type="entry name" value="AB HYDROLASE-1 DOMAIN-CONTAINING PROTEIN"/>
    <property type="match status" value="1"/>
</dbReference>
<dbReference type="InterPro" id="IPR050471">
    <property type="entry name" value="AB_hydrolase"/>
</dbReference>
<dbReference type="InParanoid" id="D6TV27"/>
<dbReference type="Gene3D" id="3.40.50.1820">
    <property type="entry name" value="alpha/beta hydrolase"/>
    <property type="match status" value="1"/>
</dbReference>
<dbReference type="InterPro" id="IPR029058">
    <property type="entry name" value="AB_hydrolase_fold"/>
</dbReference>
<dbReference type="OrthoDB" id="9775557at2"/>
<dbReference type="eggNOG" id="COG2267">
    <property type="taxonomic scope" value="Bacteria"/>
</dbReference>
<dbReference type="SUPFAM" id="SSF53474">
    <property type="entry name" value="alpha/beta-Hydrolases"/>
    <property type="match status" value="1"/>
</dbReference>
<organism evidence="2 3">
    <name type="scientific">Ktedonobacter racemifer DSM 44963</name>
    <dbReference type="NCBI Taxonomy" id="485913"/>
    <lineage>
        <taxon>Bacteria</taxon>
        <taxon>Bacillati</taxon>
        <taxon>Chloroflexota</taxon>
        <taxon>Ktedonobacteria</taxon>
        <taxon>Ktedonobacterales</taxon>
        <taxon>Ktedonobacteraceae</taxon>
        <taxon>Ktedonobacter</taxon>
    </lineage>
</organism>
<dbReference type="STRING" id="485913.Krac_5147"/>
<proteinExistence type="predicted"/>
<sequence>MRVRHLFWPLALLAGGVMAVRGRATYKGWWEKERARLLTESHVVQTKLGSIEYQRFGKGNVVLIAHGTPGGYDQALACARVMANMDHDSNANYTSSYTYIAPSRPGYLRTPIESGRTPEEQADLFAALLDELGEEKAAIIGISGGGPSAIQFALRHPQRCQGLIMLSGVTQHYDEDELKQEMSPFGRWYRGLYERLVIYDPMYYSLLRLLRLIPNGGTLHNLLSSCLFFDIRAIGYTNDMEQFARITTYPLAEIQAPTLVVHGTSDDEVPFEHAHAVVSQVPGARLLALPGGKHLAFYTRARQVMPRIQDFLNYSSSMRGSTSV</sequence>
<keyword evidence="2" id="KW-0378">Hydrolase</keyword>
<dbReference type="GO" id="GO:0016787">
    <property type="term" value="F:hydrolase activity"/>
    <property type="evidence" value="ECO:0007669"/>
    <property type="project" value="UniProtKB-KW"/>
</dbReference>
<dbReference type="Proteomes" id="UP000004508">
    <property type="component" value="Unassembled WGS sequence"/>
</dbReference>
<dbReference type="PRINTS" id="PR00111">
    <property type="entry name" value="ABHYDROLASE"/>
</dbReference>
<dbReference type="RefSeq" id="WP_007915378.1">
    <property type="nucleotide sequence ID" value="NZ_ADVG01000003.1"/>
</dbReference>
<evidence type="ECO:0000313" key="3">
    <source>
        <dbReference type="Proteomes" id="UP000004508"/>
    </source>
</evidence>
<evidence type="ECO:0000259" key="1">
    <source>
        <dbReference type="Pfam" id="PF00561"/>
    </source>
</evidence>
<gene>
    <name evidence="2" type="ORF">Krac_5147</name>
</gene>
<keyword evidence="3" id="KW-1185">Reference proteome</keyword>
<dbReference type="PANTHER" id="PTHR43433">
    <property type="entry name" value="HYDROLASE, ALPHA/BETA FOLD FAMILY PROTEIN"/>
    <property type="match status" value="1"/>
</dbReference>
<evidence type="ECO:0000313" key="2">
    <source>
        <dbReference type="EMBL" id="EFH84127.1"/>
    </source>
</evidence>
<dbReference type="FunCoup" id="D6TV27">
    <property type="interactions" value="24"/>
</dbReference>
<dbReference type="AlphaFoldDB" id="D6TV27"/>
<accession>D6TV27</accession>
<protein>
    <submittedName>
        <fullName evidence="2">Alpha/beta hydrolase fold protein</fullName>
    </submittedName>
</protein>